<protein>
    <submittedName>
        <fullName evidence="2">Glycosyl transferase family 28</fullName>
    </submittedName>
</protein>
<dbReference type="SUPFAM" id="SSF53756">
    <property type="entry name" value="UDP-Glycosyltransferase/glycogen phosphorylase"/>
    <property type="match status" value="1"/>
</dbReference>
<keyword evidence="2" id="KW-0808">Transferase</keyword>
<organism evidence="2 3">
    <name type="scientific">Natronosporangium hydrolyticum</name>
    <dbReference type="NCBI Taxonomy" id="2811111"/>
    <lineage>
        <taxon>Bacteria</taxon>
        <taxon>Bacillati</taxon>
        <taxon>Actinomycetota</taxon>
        <taxon>Actinomycetes</taxon>
        <taxon>Micromonosporales</taxon>
        <taxon>Micromonosporaceae</taxon>
        <taxon>Natronosporangium</taxon>
    </lineage>
</organism>
<dbReference type="Gene3D" id="3.40.50.2000">
    <property type="entry name" value="Glycogen Phosphorylase B"/>
    <property type="match status" value="1"/>
</dbReference>
<dbReference type="EMBL" id="CP070499">
    <property type="protein sequence ID" value="QSB17131.1"/>
    <property type="molecule type" value="Genomic_DNA"/>
</dbReference>
<reference evidence="2" key="1">
    <citation type="submission" date="2021-02" db="EMBL/GenBank/DDBJ databases">
        <title>Natrosporangium hydrolyticum gen. nov., sp. nov, a haloalkaliphilic actinobacterium from a soda solonchak soil.</title>
        <authorList>
            <person name="Sorokin D.Y."/>
            <person name="Khijniak T.V."/>
            <person name="Zakharycheva A.P."/>
            <person name="Boueva O.V."/>
            <person name="Ariskina E.V."/>
            <person name="Hahnke R.L."/>
            <person name="Bunk B."/>
            <person name="Sproer C."/>
            <person name="Schumann P."/>
            <person name="Evtushenko L.I."/>
            <person name="Kublanov I.V."/>
        </authorList>
    </citation>
    <scope>NUCLEOTIDE SEQUENCE</scope>
    <source>
        <strain evidence="2">DSM 106523</strain>
    </source>
</reference>
<gene>
    <name evidence="2" type="ORF">JQS43_06090</name>
</gene>
<evidence type="ECO:0000313" key="3">
    <source>
        <dbReference type="Proteomes" id="UP000662857"/>
    </source>
</evidence>
<name>A0A895YHV1_9ACTN</name>
<dbReference type="InterPro" id="IPR007235">
    <property type="entry name" value="Glyco_trans_28_C"/>
</dbReference>
<sequence>MLGTDKHGFDRLVGWLESWHRTATAVRLLVQHGFSRPPTGPEAVDFLDHARLQASLREADLVVTHGGPATITEARRAGHLPIVVPRDPSRREHVDDHQQRFARRLAQDRMVVLCESEPALVAALRSGLDDPAGFRWRADPAESRLRAAAVARVGQIVEDLIAGDTGRPPTRLGGQR</sequence>
<feature type="domain" description="Glycosyl transferase family 28 C-terminal" evidence="1">
    <location>
        <begin position="50"/>
        <end position="128"/>
    </location>
</feature>
<keyword evidence="3" id="KW-1185">Reference proteome</keyword>
<evidence type="ECO:0000313" key="2">
    <source>
        <dbReference type="EMBL" id="QSB17131.1"/>
    </source>
</evidence>
<evidence type="ECO:0000259" key="1">
    <source>
        <dbReference type="Pfam" id="PF04101"/>
    </source>
</evidence>
<dbReference type="AlphaFoldDB" id="A0A895YHV1"/>
<proteinExistence type="predicted"/>
<dbReference type="Proteomes" id="UP000662857">
    <property type="component" value="Chromosome"/>
</dbReference>
<accession>A0A895YHV1</accession>
<dbReference type="GO" id="GO:0016758">
    <property type="term" value="F:hexosyltransferase activity"/>
    <property type="evidence" value="ECO:0007669"/>
    <property type="project" value="InterPro"/>
</dbReference>
<dbReference type="Pfam" id="PF04101">
    <property type="entry name" value="Glyco_tran_28_C"/>
    <property type="match status" value="1"/>
</dbReference>
<dbReference type="KEGG" id="nhy:JQS43_06090"/>